<sequence length="401" mass="43227">MPVLCTGFLICIKYSITNKGGNMLPFARMVKYGNIAPELILPKNRLQCSADAKFYLHTNGNLYWFGSSAYGQSGNGSLDSSTEWTLVNSNVTRYWGGVQGTIAIKKDGTIWYTGRRTVIPILSSNTNGVWVDITQNFTDFGVSADDIDSVVISSCMRVFLKNGKWFYCGAGTGGVFGNGSTSSVSRFTYSTIENVISAGCAIYSTGLVLNDGSYWYAGRTFVSGTTTQNLLTFTQDTSISNAIKAVNTNETSYIFLNDGNVKVASINDYGQAGTGNRSVAPMSTLIPNLSFQGEVELVGELGTNLTGPSCIINNNNKLFSCGLNSNGQCGIGTTDMYITSFAEMDLTALEGSNLSSFCKSYSYTMLVDEYNNLYTCGVPNLTGMSSTTVPTRVPDSLLPWK</sequence>
<protein>
    <recommendedName>
        <fullName evidence="3">DNA condensation protein</fullName>
    </recommendedName>
</protein>
<dbReference type="KEGG" id="vg:24643021"/>
<evidence type="ECO:0000313" key="1">
    <source>
        <dbReference type="EMBL" id="AGC34968.1"/>
    </source>
</evidence>
<accession>L7TLH5</accession>
<dbReference type="Proteomes" id="UP000011158">
    <property type="component" value="Segment"/>
</dbReference>
<reference evidence="1 2" key="1">
    <citation type="journal article" date="2013" name="Arch. Virol.">
        <title>Genomic analysis of bacteriophage PBECO4 infecting Escherichia coli O157:H7.</title>
        <authorList>
            <person name="Kim M.S."/>
            <person name="Hong S.S."/>
            <person name="Park K."/>
            <person name="Myung H."/>
        </authorList>
    </citation>
    <scope>NUCLEOTIDE SEQUENCE [LARGE SCALE GENOMIC DNA]</scope>
</reference>
<dbReference type="EMBL" id="KC295538">
    <property type="protein sequence ID" value="AGC34968.1"/>
    <property type="molecule type" value="Genomic_DNA"/>
</dbReference>
<evidence type="ECO:0008006" key="3">
    <source>
        <dbReference type="Google" id="ProtNLM"/>
    </source>
</evidence>
<dbReference type="RefSeq" id="YP_009150602.1">
    <property type="nucleotide sequence ID" value="NC_027364.1"/>
</dbReference>
<organism evidence="1 2">
    <name type="scientific">Escherichia phage PBECO4</name>
    <dbReference type="NCBI Taxonomy" id="1273738"/>
    <lineage>
        <taxon>Viruses</taxon>
        <taxon>Duplodnaviria</taxon>
        <taxon>Heunggongvirae</taxon>
        <taxon>Uroviricota</taxon>
        <taxon>Caudoviricetes</taxon>
        <taxon>Asteriusvirus</taxon>
        <taxon>Asteriusvirus PBECO4</taxon>
    </lineage>
</organism>
<dbReference type="GeneID" id="24643021"/>
<evidence type="ECO:0000313" key="2">
    <source>
        <dbReference type="Proteomes" id="UP000011158"/>
    </source>
</evidence>
<name>L7TLH5_9CAUD</name>
<dbReference type="Gene3D" id="2.130.10.30">
    <property type="entry name" value="Regulator of chromosome condensation 1/beta-lactamase-inhibitor protein II"/>
    <property type="match status" value="2"/>
</dbReference>
<proteinExistence type="predicted"/>
<dbReference type="InterPro" id="IPR009091">
    <property type="entry name" value="RCC1/BLIP-II"/>
</dbReference>
<dbReference type="SUPFAM" id="SSF50985">
    <property type="entry name" value="RCC1/BLIP-II"/>
    <property type="match status" value="2"/>
</dbReference>
<keyword evidence="2" id="KW-1185">Reference proteome</keyword>